<protein>
    <recommendedName>
        <fullName evidence="4">DUF4846 domain-containing protein</fullName>
    </recommendedName>
</protein>
<dbReference type="InterPro" id="IPR032315">
    <property type="entry name" value="DUF4846"/>
</dbReference>
<sequence length="259" mass="29517">MNRFLACFLLFGVSFLLQTSHAQAPVSPTATTLSARFPAPTGFQRTAAASTSFDAFLRQLPLKPWGSKVLYFDGRPKNTPDVYASVVALGIGKKDLHQCADAVMRLRAEYLFQQKQFDKIHFNFLADGKPRYFSTYAKGNYSYPTFWKYMEYIFASANTRSLHDELQPISMQNLKIGDVFIQKGVPFGHAVMVVDMVQHPTTGQKLFLLAQSYMPAQETQILKNPNNTALSPWYELKNETLETPEWTFEPSDVRRFKEN</sequence>
<name>A0A7W6ER80_9BACT</name>
<comment type="caution">
    <text evidence="2">The sequence shown here is derived from an EMBL/GenBank/DDBJ whole genome shotgun (WGS) entry which is preliminary data.</text>
</comment>
<dbReference type="AlphaFoldDB" id="A0A7W6ER80"/>
<evidence type="ECO:0000313" key="2">
    <source>
        <dbReference type="EMBL" id="MBB3839444.1"/>
    </source>
</evidence>
<dbReference type="Proteomes" id="UP000541352">
    <property type="component" value="Unassembled WGS sequence"/>
</dbReference>
<keyword evidence="3" id="KW-1185">Reference proteome</keyword>
<organism evidence="2 3">
    <name type="scientific">Runella defluvii</name>
    <dbReference type="NCBI Taxonomy" id="370973"/>
    <lineage>
        <taxon>Bacteria</taxon>
        <taxon>Pseudomonadati</taxon>
        <taxon>Bacteroidota</taxon>
        <taxon>Cytophagia</taxon>
        <taxon>Cytophagales</taxon>
        <taxon>Spirosomataceae</taxon>
        <taxon>Runella</taxon>
    </lineage>
</organism>
<dbReference type="Pfam" id="PF16138">
    <property type="entry name" value="DUF4846"/>
    <property type="match status" value="1"/>
</dbReference>
<evidence type="ECO:0008006" key="4">
    <source>
        <dbReference type="Google" id="ProtNLM"/>
    </source>
</evidence>
<feature type="signal peptide" evidence="1">
    <location>
        <begin position="1"/>
        <end position="24"/>
    </location>
</feature>
<accession>A0A7W6ER80</accession>
<proteinExistence type="predicted"/>
<reference evidence="2 3" key="1">
    <citation type="submission" date="2020-08" db="EMBL/GenBank/DDBJ databases">
        <title>Genomic Encyclopedia of Type Strains, Phase IV (KMG-IV): sequencing the most valuable type-strain genomes for metagenomic binning, comparative biology and taxonomic classification.</title>
        <authorList>
            <person name="Goeker M."/>
        </authorList>
    </citation>
    <scope>NUCLEOTIDE SEQUENCE [LARGE SCALE GENOMIC DNA]</scope>
    <source>
        <strain evidence="2 3">DSM 17976</strain>
    </source>
</reference>
<evidence type="ECO:0000256" key="1">
    <source>
        <dbReference type="SAM" id="SignalP"/>
    </source>
</evidence>
<dbReference type="EMBL" id="JACIBY010000006">
    <property type="protein sequence ID" value="MBB3839444.1"/>
    <property type="molecule type" value="Genomic_DNA"/>
</dbReference>
<gene>
    <name evidence="2" type="ORF">FHS57_003450</name>
</gene>
<evidence type="ECO:0000313" key="3">
    <source>
        <dbReference type="Proteomes" id="UP000541352"/>
    </source>
</evidence>
<feature type="chain" id="PRO_5031055018" description="DUF4846 domain-containing protein" evidence="1">
    <location>
        <begin position="25"/>
        <end position="259"/>
    </location>
</feature>
<dbReference type="RefSeq" id="WP_183975708.1">
    <property type="nucleotide sequence ID" value="NZ_JACIBY010000006.1"/>
</dbReference>
<keyword evidence="1" id="KW-0732">Signal</keyword>